<accession>A0A5B7D207</accession>
<feature type="region of interest" description="Disordered" evidence="1">
    <location>
        <begin position="560"/>
        <end position="579"/>
    </location>
</feature>
<gene>
    <name evidence="2" type="ORF">E2C01_007284</name>
</gene>
<protein>
    <submittedName>
        <fullName evidence="2">Uncharacterized protein</fullName>
    </submittedName>
</protein>
<comment type="caution">
    <text evidence="2">The sequence shown here is derived from an EMBL/GenBank/DDBJ whole genome shotgun (WGS) entry which is preliminary data.</text>
</comment>
<feature type="region of interest" description="Disordered" evidence="1">
    <location>
        <begin position="172"/>
        <end position="244"/>
    </location>
</feature>
<sequence>MQSRCIPDLLLYGYPVVVPTQQQQVVVPSQQHPQPSPPPQQHHHNYSKKKKKKYQRRRQVDAQPAGGYLDPQLYTGEPFVATPGGYVVPLESAASVCHIHGIQYVTPAFHQRLPDEGFVSVQHSPYLPDVAADPPTAEAHTPEGTNSQSDTARTVFSDLQDTERQQIQEILQEHNKVSKTDSTESSDSGVSESEEAAAAEASSDELEARQDASPTEVTPEPEDSPDIATDSASSASQCQQDSLTAPVVEDTQPLSIQHNAVTAELCSASVQADAELSVPKESQACQTEESISEDQAPCEEVIVPHVSESLQEEVTCCEYNSGAAPEFITADIERTAPQTEELPASPSPVSQGEDDITNEECSDNTVLAEADEGDDVCEPEISSTCSTIKESSTDTSGRDSEIQILAQETEETLISNTSVIDVAIDNQNSVSSPEITSDTCDELTENPSNECINSSSNIDENVPCKSEGVLLEEENFDAEVNDSETVTLSKESYEERDHISIGRLKELKVTEAVTRWIREVTPEKAFTLSEEVQSRLLAEKESIGEMDTEDEYIEDEMATETKSTTVPEPKNVKGNPFVAPSSESPVMGVDGCSKRVALINKFRGTTPDIIDDYDGSSTISNLSVGNLHSEASSCLASVNQSFDEDVDKYAGNPEMYDPSAYAKYYQLGIEVDEITPTATPPLIGQDSCEATPSGLINSDSVSECGSEDIDSVPHKYEMTQQYTESSPLSLATEILKAEKVINNMVHITGDRESSVIAEQTYGNPDIFLKHYDAISRNEVSDSGVQSEDSSDETEGRSIVSSSGVGSSLASTPAVSPAHNLMGRPPLQPYPLKNLSVGEGPVPCKTVCCAVM</sequence>
<dbReference type="AlphaFoldDB" id="A0A5B7D207"/>
<evidence type="ECO:0000313" key="2">
    <source>
        <dbReference type="EMBL" id="MPC14516.1"/>
    </source>
</evidence>
<evidence type="ECO:0000256" key="1">
    <source>
        <dbReference type="SAM" id="MobiDB-lite"/>
    </source>
</evidence>
<reference evidence="2 3" key="1">
    <citation type="submission" date="2019-05" db="EMBL/GenBank/DDBJ databases">
        <title>Another draft genome of Portunus trituberculatus and its Hox gene families provides insights of decapod evolution.</title>
        <authorList>
            <person name="Jeong J.-H."/>
            <person name="Song I."/>
            <person name="Kim S."/>
            <person name="Choi T."/>
            <person name="Kim D."/>
            <person name="Ryu S."/>
            <person name="Kim W."/>
        </authorList>
    </citation>
    <scope>NUCLEOTIDE SEQUENCE [LARGE SCALE GENOMIC DNA]</scope>
    <source>
        <tissue evidence="2">Muscle</tissue>
    </source>
</reference>
<feature type="region of interest" description="Disordered" evidence="1">
    <location>
        <begin position="126"/>
        <end position="151"/>
    </location>
</feature>
<feature type="compositionally biased region" description="Basic residues" evidence="1">
    <location>
        <begin position="41"/>
        <end position="57"/>
    </location>
</feature>
<dbReference type="OrthoDB" id="6378552at2759"/>
<name>A0A5B7D207_PORTR</name>
<organism evidence="2 3">
    <name type="scientific">Portunus trituberculatus</name>
    <name type="common">Swimming crab</name>
    <name type="synonym">Neptunus trituberculatus</name>
    <dbReference type="NCBI Taxonomy" id="210409"/>
    <lineage>
        <taxon>Eukaryota</taxon>
        <taxon>Metazoa</taxon>
        <taxon>Ecdysozoa</taxon>
        <taxon>Arthropoda</taxon>
        <taxon>Crustacea</taxon>
        <taxon>Multicrustacea</taxon>
        <taxon>Malacostraca</taxon>
        <taxon>Eumalacostraca</taxon>
        <taxon>Eucarida</taxon>
        <taxon>Decapoda</taxon>
        <taxon>Pleocyemata</taxon>
        <taxon>Brachyura</taxon>
        <taxon>Eubrachyura</taxon>
        <taxon>Portunoidea</taxon>
        <taxon>Portunidae</taxon>
        <taxon>Portuninae</taxon>
        <taxon>Portunus</taxon>
    </lineage>
</organism>
<feature type="compositionally biased region" description="Acidic residues" evidence="1">
    <location>
        <begin position="192"/>
        <end position="205"/>
    </location>
</feature>
<feature type="compositionally biased region" description="Basic and acidic residues" evidence="1">
    <location>
        <begin position="172"/>
        <end position="182"/>
    </location>
</feature>
<dbReference type="EMBL" id="VSRR010000357">
    <property type="protein sequence ID" value="MPC14516.1"/>
    <property type="molecule type" value="Genomic_DNA"/>
</dbReference>
<dbReference type="Proteomes" id="UP000324222">
    <property type="component" value="Unassembled WGS sequence"/>
</dbReference>
<feature type="region of interest" description="Disordered" evidence="1">
    <location>
        <begin position="25"/>
        <end position="73"/>
    </location>
</feature>
<feature type="compositionally biased region" description="Low complexity" evidence="1">
    <location>
        <begin position="230"/>
        <end position="242"/>
    </location>
</feature>
<feature type="region of interest" description="Disordered" evidence="1">
    <location>
        <begin position="779"/>
        <end position="821"/>
    </location>
</feature>
<proteinExistence type="predicted"/>
<feature type="region of interest" description="Disordered" evidence="1">
    <location>
        <begin position="337"/>
        <end position="356"/>
    </location>
</feature>
<evidence type="ECO:0000313" key="3">
    <source>
        <dbReference type="Proteomes" id="UP000324222"/>
    </source>
</evidence>
<keyword evidence="3" id="KW-1185">Reference proteome</keyword>
<feature type="compositionally biased region" description="Low complexity" evidence="1">
    <location>
        <begin position="797"/>
        <end position="807"/>
    </location>
</feature>